<evidence type="ECO:0000256" key="5">
    <source>
        <dbReference type="ARBA" id="ARBA00023244"/>
    </source>
</evidence>
<comment type="function">
    <text evidence="6 9">Catalyzes cyclization of the linear tetrapyrrole, hydroxymethylbilane, to the macrocyclic uroporphyrinogen III.</text>
</comment>
<evidence type="ECO:0000313" key="12">
    <source>
        <dbReference type="Proteomes" id="UP000078596"/>
    </source>
</evidence>
<dbReference type="InterPro" id="IPR039793">
    <property type="entry name" value="UROS/Hem4"/>
</dbReference>
<gene>
    <name evidence="11" type="ORF">A9404_09300</name>
</gene>
<dbReference type="Proteomes" id="UP000078596">
    <property type="component" value="Chromosome"/>
</dbReference>
<dbReference type="InterPro" id="IPR036108">
    <property type="entry name" value="4pyrrol_syn_uPrphyn_synt_sf"/>
</dbReference>
<dbReference type="STRING" id="1860122.A9404_09300"/>
<dbReference type="KEGG" id="haz:A9404_09300"/>
<keyword evidence="12" id="KW-1185">Reference proteome</keyword>
<name>A0A191ZI55_9GAMM</name>
<dbReference type="PANTHER" id="PTHR38042:SF1">
    <property type="entry name" value="UROPORPHYRINOGEN-III SYNTHASE, CHLOROPLASTIC"/>
    <property type="match status" value="1"/>
</dbReference>
<evidence type="ECO:0000256" key="6">
    <source>
        <dbReference type="ARBA" id="ARBA00037589"/>
    </source>
</evidence>
<dbReference type="EMBL" id="CP016027">
    <property type="protein sequence ID" value="ANJ67559.1"/>
    <property type="molecule type" value="Genomic_DNA"/>
</dbReference>
<reference evidence="11 12" key="1">
    <citation type="submission" date="2016-06" db="EMBL/GenBank/DDBJ databases">
        <title>Insight into the functional genes involving in sulfur oxidation in Pearl River water.</title>
        <authorList>
            <person name="Luo J."/>
            <person name="Tan X."/>
            <person name="Lin W."/>
        </authorList>
    </citation>
    <scope>NUCLEOTIDE SEQUENCE [LARGE SCALE GENOMIC DNA]</scope>
    <source>
        <strain evidence="11 12">LS2</strain>
    </source>
</reference>
<dbReference type="Pfam" id="PF02602">
    <property type="entry name" value="HEM4"/>
    <property type="match status" value="1"/>
</dbReference>
<evidence type="ECO:0000256" key="9">
    <source>
        <dbReference type="RuleBase" id="RU366031"/>
    </source>
</evidence>
<evidence type="ECO:0000256" key="4">
    <source>
        <dbReference type="ARBA" id="ARBA00023239"/>
    </source>
</evidence>
<comment type="similarity">
    <text evidence="2 9">Belongs to the uroporphyrinogen-III synthase family.</text>
</comment>
<evidence type="ECO:0000313" key="11">
    <source>
        <dbReference type="EMBL" id="ANJ67559.1"/>
    </source>
</evidence>
<dbReference type="Gene3D" id="3.40.50.10090">
    <property type="match status" value="2"/>
</dbReference>
<evidence type="ECO:0000256" key="8">
    <source>
        <dbReference type="ARBA" id="ARBA00048617"/>
    </source>
</evidence>
<organism evidence="11 12">
    <name type="scientific">Halothiobacillus diazotrophicus</name>
    <dbReference type="NCBI Taxonomy" id="1860122"/>
    <lineage>
        <taxon>Bacteria</taxon>
        <taxon>Pseudomonadati</taxon>
        <taxon>Pseudomonadota</taxon>
        <taxon>Gammaproteobacteria</taxon>
        <taxon>Chromatiales</taxon>
        <taxon>Halothiobacillaceae</taxon>
        <taxon>Halothiobacillus</taxon>
    </lineage>
</organism>
<keyword evidence="4 9" id="KW-0456">Lyase</keyword>
<dbReference type="GO" id="GO:0006780">
    <property type="term" value="P:uroporphyrinogen III biosynthetic process"/>
    <property type="evidence" value="ECO:0007669"/>
    <property type="project" value="UniProtKB-UniRule"/>
</dbReference>
<comment type="catalytic activity">
    <reaction evidence="8 9">
        <text>hydroxymethylbilane = uroporphyrinogen III + H2O</text>
        <dbReference type="Rhea" id="RHEA:18965"/>
        <dbReference type="ChEBI" id="CHEBI:15377"/>
        <dbReference type="ChEBI" id="CHEBI:57308"/>
        <dbReference type="ChEBI" id="CHEBI:57845"/>
        <dbReference type="EC" id="4.2.1.75"/>
    </reaction>
</comment>
<dbReference type="GO" id="GO:0004852">
    <property type="term" value="F:uroporphyrinogen-III synthase activity"/>
    <property type="evidence" value="ECO:0007669"/>
    <property type="project" value="UniProtKB-UniRule"/>
</dbReference>
<evidence type="ECO:0000259" key="10">
    <source>
        <dbReference type="Pfam" id="PF02602"/>
    </source>
</evidence>
<protein>
    <recommendedName>
        <fullName evidence="7 9">Uroporphyrinogen-III synthase</fullName>
        <ecNumber evidence="3 9">4.2.1.75</ecNumber>
    </recommendedName>
</protein>
<feature type="domain" description="Tetrapyrrole biosynthesis uroporphyrinogen III synthase" evidence="10">
    <location>
        <begin position="33"/>
        <end position="241"/>
    </location>
</feature>
<dbReference type="AlphaFoldDB" id="A0A191ZI55"/>
<dbReference type="UniPathway" id="UPA00251">
    <property type="reaction ID" value="UER00320"/>
</dbReference>
<evidence type="ECO:0000256" key="3">
    <source>
        <dbReference type="ARBA" id="ARBA00013109"/>
    </source>
</evidence>
<dbReference type="GO" id="GO:0006782">
    <property type="term" value="P:protoporphyrinogen IX biosynthetic process"/>
    <property type="evidence" value="ECO:0007669"/>
    <property type="project" value="UniProtKB-UniRule"/>
</dbReference>
<keyword evidence="5 9" id="KW-0627">Porphyrin biosynthesis</keyword>
<evidence type="ECO:0000256" key="1">
    <source>
        <dbReference type="ARBA" id="ARBA00004772"/>
    </source>
</evidence>
<dbReference type="PANTHER" id="PTHR38042">
    <property type="entry name" value="UROPORPHYRINOGEN-III SYNTHASE, CHLOROPLASTIC"/>
    <property type="match status" value="1"/>
</dbReference>
<accession>A0A191ZI55</accession>
<dbReference type="InterPro" id="IPR003754">
    <property type="entry name" value="4pyrrol_synth_uPrphyn_synth"/>
</dbReference>
<dbReference type="EC" id="4.2.1.75" evidence="3 9"/>
<proteinExistence type="inferred from homology"/>
<evidence type="ECO:0000256" key="2">
    <source>
        <dbReference type="ARBA" id="ARBA00008133"/>
    </source>
</evidence>
<dbReference type="RefSeq" id="WP_066100663.1">
    <property type="nucleotide sequence ID" value="NZ_CP016027.1"/>
</dbReference>
<dbReference type="CDD" id="cd06578">
    <property type="entry name" value="HemD"/>
    <property type="match status" value="1"/>
</dbReference>
<comment type="pathway">
    <text evidence="1 9">Porphyrin-containing compound metabolism; protoporphyrin-IX biosynthesis; coproporphyrinogen-III from 5-aminolevulinate: step 3/4.</text>
</comment>
<evidence type="ECO:0000256" key="7">
    <source>
        <dbReference type="ARBA" id="ARBA00040167"/>
    </source>
</evidence>
<dbReference type="SUPFAM" id="SSF69618">
    <property type="entry name" value="HemD-like"/>
    <property type="match status" value="1"/>
</dbReference>
<sequence length="264" mass="28047">MRGQPTPLIALTRPDGGNARLAAHIRAACPDCRVVDWPLLLIESAADPARLRTELSAMAEDDWAVFVSPRAVRHAQALQPLAQWPARHWAAVGGATAAVLGDFRAGSATEILVPKTTQDSEGLLAAWPSGDLTGRTVWLVRGETGRETLAAGLRSRGARVRYLPVYRRRCAGAPPKDGADTGTLPAIWVITSPESLVCLTNWATAALDAGQRKGLLHSGLVVINERTEAKARALGFTGTIVRATDPDDQALARACSDRSLIEAG</sequence>